<feature type="transmembrane region" description="Helical" evidence="6">
    <location>
        <begin position="12"/>
        <end position="30"/>
    </location>
</feature>
<reference evidence="7" key="2">
    <citation type="submission" date="2021-04" db="EMBL/GenBank/DDBJ databases">
        <authorList>
            <person name="Gilroy R."/>
        </authorList>
    </citation>
    <scope>NUCLEOTIDE SEQUENCE</scope>
    <source>
        <strain evidence="7">ChiGjej4B4-18154</strain>
    </source>
</reference>
<evidence type="ECO:0000256" key="4">
    <source>
        <dbReference type="ARBA" id="ARBA00022989"/>
    </source>
</evidence>
<dbReference type="Proteomes" id="UP000824035">
    <property type="component" value="Unassembled WGS sequence"/>
</dbReference>
<sequence>MQKKKKFELPHVYTIAFLLIILFAVLTWIVPSGQFERTEMETAAGTREVAVAGTYQEVPKVDEEGNDLRQGLAEILMAPTRGIQQASDVVAFVLLIGGSFAILTKTNAINAGMSRVIKKLKGKDILLIPVVMILFSIGGTTFGMSEEALPFYAIFMPIIMSLGYDSMTAFMVCFLGPQMGYIGSTVNPFNVLIAQGVAGIQGNPQLWFRFIQYAVFTAIGIVWVMMYARKVKKNPTCSITYKDDFAKREEFAVEGVNADMPFTLRQKLVLVVFAVGMGVIVWGLVTKGWYMDEISMVFLAIGLLSGIVGGLGEKEMAEEFVKGMADFVYAAVIIGIARGILVVAEGGMIIDTILNGLANLLAGVPAAVFTTMMYFAQAFLSILVPSSSGLAALTMPVMAPLTDLMGVNTEASVTALCIANQTMNTISPTAGMTVAGLAVCKISFPQWWKTCWKFMIVVVVVGIVFTAISGMMPA</sequence>
<accession>A0A9D2J0P1</accession>
<evidence type="ECO:0000313" key="7">
    <source>
        <dbReference type="EMBL" id="HIZ31912.1"/>
    </source>
</evidence>
<dbReference type="EMBL" id="DXBV01000118">
    <property type="protein sequence ID" value="HIZ31912.1"/>
    <property type="molecule type" value="Genomic_DNA"/>
</dbReference>
<dbReference type="InterPro" id="IPR018385">
    <property type="entry name" value="C4_dicarb_anaerob_car-like"/>
</dbReference>
<dbReference type="InterPro" id="IPR051679">
    <property type="entry name" value="DASS-Related_Transporters"/>
</dbReference>
<comment type="subcellular location">
    <subcellularLocation>
        <location evidence="1">Cell membrane</location>
        <topology evidence="1">Multi-pass membrane protein</topology>
    </subcellularLocation>
</comment>
<comment type="caution">
    <text evidence="7">The sequence shown here is derived from an EMBL/GenBank/DDBJ whole genome shotgun (WGS) entry which is preliminary data.</text>
</comment>
<feature type="transmembrane region" description="Helical" evidence="6">
    <location>
        <begin position="206"/>
        <end position="228"/>
    </location>
</feature>
<feature type="transmembrane region" description="Helical" evidence="6">
    <location>
        <begin position="451"/>
        <end position="472"/>
    </location>
</feature>
<feature type="transmembrane region" description="Helical" evidence="6">
    <location>
        <begin position="268"/>
        <end position="290"/>
    </location>
</feature>
<evidence type="ECO:0000256" key="1">
    <source>
        <dbReference type="ARBA" id="ARBA00004651"/>
    </source>
</evidence>
<feature type="transmembrane region" description="Helical" evidence="6">
    <location>
        <begin position="324"/>
        <end position="344"/>
    </location>
</feature>
<feature type="transmembrane region" description="Helical" evidence="6">
    <location>
        <begin position="125"/>
        <end position="145"/>
    </location>
</feature>
<name>A0A9D2J0P1_9FIRM</name>
<evidence type="ECO:0000313" key="8">
    <source>
        <dbReference type="Proteomes" id="UP000824035"/>
    </source>
</evidence>
<feature type="transmembrane region" description="Helical" evidence="6">
    <location>
        <begin position="86"/>
        <end position="104"/>
    </location>
</feature>
<dbReference type="Pfam" id="PF03606">
    <property type="entry name" value="DcuC"/>
    <property type="match status" value="1"/>
</dbReference>
<reference evidence="7" key="1">
    <citation type="journal article" date="2021" name="PeerJ">
        <title>Extensive microbial diversity within the chicken gut microbiome revealed by metagenomics and culture.</title>
        <authorList>
            <person name="Gilroy R."/>
            <person name="Ravi A."/>
            <person name="Getino M."/>
            <person name="Pursley I."/>
            <person name="Horton D.L."/>
            <person name="Alikhan N.F."/>
            <person name="Baker D."/>
            <person name="Gharbi K."/>
            <person name="Hall N."/>
            <person name="Watson M."/>
            <person name="Adriaenssens E.M."/>
            <person name="Foster-Nyarko E."/>
            <person name="Jarju S."/>
            <person name="Secka A."/>
            <person name="Antonio M."/>
            <person name="Oren A."/>
            <person name="Chaudhuri R.R."/>
            <person name="La Ragione R."/>
            <person name="Hildebrand F."/>
            <person name="Pallen M.J."/>
        </authorList>
    </citation>
    <scope>NUCLEOTIDE SEQUENCE</scope>
    <source>
        <strain evidence="7">ChiGjej4B4-18154</strain>
    </source>
</reference>
<keyword evidence="5 6" id="KW-0472">Membrane</keyword>
<feature type="transmembrane region" description="Helical" evidence="6">
    <location>
        <begin position="356"/>
        <end position="376"/>
    </location>
</feature>
<keyword evidence="2" id="KW-1003">Cell membrane</keyword>
<dbReference type="PANTHER" id="PTHR43652:SF6">
    <property type="entry name" value="ARGININE REPRESSOR"/>
    <property type="match status" value="1"/>
</dbReference>
<evidence type="ECO:0000256" key="3">
    <source>
        <dbReference type="ARBA" id="ARBA00022692"/>
    </source>
</evidence>
<evidence type="ECO:0000256" key="5">
    <source>
        <dbReference type="ARBA" id="ARBA00023136"/>
    </source>
</evidence>
<dbReference type="GO" id="GO:0005886">
    <property type="term" value="C:plasma membrane"/>
    <property type="evidence" value="ECO:0007669"/>
    <property type="project" value="UniProtKB-SubCell"/>
</dbReference>
<keyword evidence="3 6" id="KW-0812">Transmembrane</keyword>
<dbReference type="AlphaFoldDB" id="A0A9D2J0P1"/>
<protein>
    <submittedName>
        <fullName evidence="7">YfcC family protein</fullName>
    </submittedName>
</protein>
<evidence type="ECO:0000256" key="6">
    <source>
        <dbReference type="SAM" id="Phobius"/>
    </source>
</evidence>
<organism evidence="7 8">
    <name type="scientific">Candidatus Allofournierella merdipullorum</name>
    <dbReference type="NCBI Taxonomy" id="2838595"/>
    <lineage>
        <taxon>Bacteria</taxon>
        <taxon>Bacillati</taxon>
        <taxon>Bacillota</taxon>
        <taxon>Clostridia</taxon>
        <taxon>Eubacteriales</taxon>
        <taxon>Oscillospiraceae</taxon>
        <taxon>Allofournierella</taxon>
    </lineage>
</organism>
<dbReference type="PANTHER" id="PTHR43652">
    <property type="entry name" value="BASIC AMINO ACID ANTIPORTER YFCC-RELATED"/>
    <property type="match status" value="1"/>
</dbReference>
<dbReference type="RefSeq" id="WP_394976658.1">
    <property type="nucleotide sequence ID" value="NZ_DBFNWJ010000025.1"/>
</dbReference>
<gene>
    <name evidence="7" type="ORF">H9813_11870</name>
</gene>
<keyword evidence="4 6" id="KW-1133">Transmembrane helix</keyword>
<feature type="transmembrane region" description="Helical" evidence="6">
    <location>
        <begin position="151"/>
        <end position="174"/>
    </location>
</feature>
<evidence type="ECO:0000256" key="2">
    <source>
        <dbReference type="ARBA" id="ARBA00022475"/>
    </source>
</evidence>
<proteinExistence type="predicted"/>
<feature type="transmembrane region" description="Helical" evidence="6">
    <location>
        <begin position="296"/>
        <end position="312"/>
    </location>
</feature>